<dbReference type="Proteomes" id="UP001549920">
    <property type="component" value="Unassembled WGS sequence"/>
</dbReference>
<evidence type="ECO:0000256" key="2">
    <source>
        <dbReference type="ARBA" id="ARBA00022771"/>
    </source>
</evidence>
<name>A0ABR3H067_LOXSC</name>
<protein>
    <recommendedName>
        <fullName evidence="6">PHD-type domain-containing protein</fullName>
    </recommendedName>
</protein>
<dbReference type="InterPro" id="IPR019786">
    <property type="entry name" value="Zinc_finger_PHD-type_CS"/>
</dbReference>
<organism evidence="7 8">
    <name type="scientific">Loxostege sticticalis</name>
    <name type="common">Beet webworm moth</name>
    <dbReference type="NCBI Taxonomy" id="481309"/>
    <lineage>
        <taxon>Eukaryota</taxon>
        <taxon>Metazoa</taxon>
        <taxon>Ecdysozoa</taxon>
        <taxon>Arthropoda</taxon>
        <taxon>Hexapoda</taxon>
        <taxon>Insecta</taxon>
        <taxon>Pterygota</taxon>
        <taxon>Neoptera</taxon>
        <taxon>Endopterygota</taxon>
        <taxon>Lepidoptera</taxon>
        <taxon>Glossata</taxon>
        <taxon>Ditrysia</taxon>
        <taxon>Pyraloidea</taxon>
        <taxon>Crambidae</taxon>
        <taxon>Pyraustinae</taxon>
        <taxon>Loxostege</taxon>
    </lineage>
</organism>
<reference evidence="7 8" key="1">
    <citation type="submission" date="2024-06" db="EMBL/GenBank/DDBJ databases">
        <title>A chromosome-level genome assembly of beet webworm, Loxostege sticticalis.</title>
        <authorList>
            <person name="Zhang Y."/>
        </authorList>
    </citation>
    <scope>NUCLEOTIDE SEQUENCE [LARGE SCALE GENOMIC DNA]</scope>
    <source>
        <strain evidence="7">AQ026</strain>
        <tissue evidence="7">Whole body</tissue>
    </source>
</reference>
<evidence type="ECO:0000256" key="3">
    <source>
        <dbReference type="ARBA" id="ARBA00022833"/>
    </source>
</evidence>
<dbReference type="PROSITE" id="PS50016">
    <property type="entry name" value="ZF_PHD_2"/>
    <property type="match status" value="1"/>
</dbReference>
<dbReference type="EMBL" id="JBEUOH010000031">
    <property type="protein sequence ID" value="KAL0853131.1"/>
    <property type="molecule type" value="Genomic_DNA"/>
</dbReference>
<keyword evidence="2 4" id="KW-0863">Zinc-finger</keyword>
<keyword evidence="8" id="KW-1185">Reference proteome</keyword>
<keyword evidence="1" id="KW-0479">Metal-binding</keyword>
<evidence type="ECO:0000256" key="5">
    <source>
        <dbReference type="SAM" id="MobiDB-lite"/>
    </source>
</evidence>
<accession>A0ABR3H067</accession>
<dbReference type="InterPro" id="IPR001965">
    <property type="entry name" value="Znf_PHD"/>
</dbReference>
<dbReference type="SUPFAM" id="SSF57903">
    <property type="entry name" value="FYVE/PHD zinc finger"/>
    <property type="match status" value="1"/>
</dbReference>
<dbReference type="Pfam" id="PF25298">
    <property type="entry name" value="Baculo_FP_2nd"/>
    <property type="match status" value="1"/>
</dbReference>
<feature type="region of interest" description="Disordered" evidence="5">
    <location>
        <begin position="84"/>
        <end position="110"/>
    </location>
</feature>
<dbReference type="Gene3D" id="3.30.40.10">
    <property type="entry name" value="Zinc/RING finger domain, C3HC4 (zinc finger)"/>
    <property type="match status" value="1"/>
</dbReference>
<comment type="caution">
    <text evidence="7">The sequence shown here is derived from an EMBL/GenBank/DDBJ whole genome shotgun (WGS) entry which is preliminary data.</text>
</comment>
<evidence type="ECO:0000256" key="1">
    <source>
        <dbReference type="ARBA" id="ARBA00022723"/>
    </source>
</evidence>
<proteinExistence type="predicted"/>
<evidence type="ECO:0000313" key="8">
    <source>
        <dbReference type="Proteomes" id="UP001549920"/>
    </source>
</evidence>
<gene>
    <name evidence="7" type="ORF">ABMA27_012895</name>
</gene>
<dbReference type="InterPro" id="IPR011011">
    <property type="entry name" value="Znf_FYVE_PHD"/>
</dbReference>
<dbReference type="SMART" id="SM00249">
    <property type="entry name" value="PHD"/>
    <property type="match status" value="1"/>
</dbReference>
<feature type="domain" description="PHD-type" evidence="6">
    <location>
        <begin position="1"/>
        <end position="55"/>
    </location>
</feature>
<evidence type="ECO:0000259" key="6">
    <source>
        <dbReference type="PROSITE" id="PS50016"/>
    </source>
</evidence>
<evidence type="ECO:0000256" key="4">
    <source>
        <dbReference type="PROSITE-ProRule" id="PRU00146"/>
    </source>
</evidence>
<dbReference type="InterPro" id="IPR019787">
    <property type="entry name" value="Znf_PHD-finger"/>
</dbReference>
<sequence>MSCTACKKVCSKDFLRCRLCMGKFHFQCLNIDRQQFVAITKEQASAWICPACSNVTRRARSNENTPVRRNPLIPGPEECLNMSCETSDPGASSTQPLLSFSGEEKTQPNEETVTMDKIRHLFDEKLSVSLSAFMISFREAIREDVKEMVRSEMGSVLRTIKDEFTSTTDFVVAEQAGLQNISLQSEINRIGARLTGIDKVSRNCNIELQAVPERKTENLLVMLKNLCDVVKAPVEDNCISACRRVAKLNNSSNRPRNIVVTFSTPRTRDFVLSAAHRYNKSHSDGGLRSSDLGIPGEPCRIYVTEHLSPEQKALHAATRKAAKERQYRYVWVKYGQIYVRKNDTSGAILIHNQNSLDKL</sequence>
<evidence type="ECO:0000313" key="7">
    <source>
        <dbReference type="EMBL" id="KAL0853131.1"/>
    </source>
</evidence>
<dbReference type="InterPro" id="IPR013083">
    <property type="entry name" value="Znf_RING/FYVE/PHD"/>
</dbReference>
<dbReference type="PROSITE" id="PS01359">
    <property type="entry name" value="ZF_PHD_1"/>
    <property type="match status" value="1"/>
</dbReference>
<dbReference type="InterPro" id="IPR057251">
    <property type="entry name" value="FP_C"/>
</dbReference>
<feature type="compositionally biased region" description="Polar residues" evidence="5">
    <location>
        <begin position="84"/>
        <end position="98"/>
    </location>
</feature>
<keyword evidence="3" id="KW-0862">Zinc</keyword>